<keyword evidence="2" id="KW-0732">Signal</keyword>
<evidence type="ECO:0000313" key="4">
    <source>
        <dbReference type="Proteomes" id="UP000799439"/>
    </source>
</evidence>
<feature type="region of interest" description="Disordered" evidence="1">
    <location>
        <begin position="30"/>
        <end position="60"/>
    </location>
</feature>
<name>A0A9P4J0X0_9PEZI</name>
<sequence length="367" mass="41167">MYAVPTVIFLNWLTSFVVVEVEIEEIPHQPEQKIKQGSGENDEEQGEEGEEGEEEEEFEGEEDAIFIPLTLAKKLPKEYYKGSDPEWQEFRKIAPDGKRLEKIFMELAGSVGAGVMKHRPTARLLGKNSKVRKYWLDIQFPDGPPQDYARKGLEIGSNYIAIAEQVIPANHHDRVSRILWPSGIVNGLYDFWNTIVVLRWRQVKEALGMDMTPKPGSLEFKMDRMLRMIKAQEASKDARRTQTDPSSGSSPDVDATSSTTEAEQVDVKPGSRWYLPGIPAYPGDSAEQTLATLSFAASMIQSRKTKGHPELPRGNFYVFGMLQAAGTQACITFDVLAYYDPKAAKFSYISARAKSVKLWQQSPRGGP</sequence>
<evidence type="ECO:0000313" key="3">
    <source>
        <dbReference type="EMBL" id="KAF2151270.1"/>
    </source>
</evidence>
<accession>A0A9P4J0X0</accession>
<organism evidence="3 4">
    <name type="scientific">Myriangium duriaei CBS 260.36</name>
    <dbReference type="NCBI Taxonomy" id="1168546"/>
    <lineage>
        <taxon>Eukaryota</taxon>
        <taxon>Fungi</taxon>
        <taxon>Dikarya</taxon>
        <taxon>Ascomycota</taxon>
        <taxon>Pezizomycotina</taxon>
        <taxon>Dothideomycetes</taxon>
        <taxon>Dothideomycetidae</taxon>
        <taxon>Myriangiales</taxon>
        <taxon>Myriangiaceae</taxon>
        <taxon>Myriangium</taxon>
    </lineage>
</organism>
<dbReference type="EMBL" id="ML996088">
    <property type="protein sequence ID" value="KAF2151270.1"/>
    <property type="molecule type" value="Genomic_DNA"/>
</dbReference>
<protein>
    <submittedName>
        <fullName evidence="3">Uncharacterized protein</fullName>
    </submittedName>
</protein>
<feature type="signal peptide" evidence="2">
    <location>
        <begin position="1"/>
        <end position="19"/>
    </location>
</feature>
<feature type="compositionally biased region" description="Basic and acidic residues" evidence="1">
    <location>
        <begin position="233"/>
        <end position="242"/>
    </location>
</feature>
<feature type="compositionally biased region" description="Polar residues" evidence="1">
    <location>
        <begin position="243"/>
        <end position="262"/>
    </location>
</feature>
<feature type="region of interest" description="Disordered" evidence="1">
    <location>
        <begin position="233"/>
        <end position="266"/>
    </location>
</feature>
<feature type="chain" id="PRO_5040341648" evidence="2">
    <location>
        <begin position="20"/>
        <end position="367"/>
    </location>
</feature>
<keyword evidence="4" id="KW-1185">Reference proteome</keyword>
<dbReference type="OrthoDB" id="5316527at2759"/>
<dbReference type="AlphaFoldDB" id="A0A9P4J0X0"/>
<feature type="compositionally biased region" description="Acidic residues" evidence="1">
    <location>
        <begin position="40"/>
        <end position="60"/>
    </location>
</feature>
<dbReference type="Proteomes" id="UP000799439">
    <property type="component" value="Unassembled WGS sequence"/>
</dbReference>
<reference evidence="3" key="1">
    <citation type="journal article" date="2020" name="Stud. Mycol.">
        <title>101 Dothideomycetes genomes: a test case for predicting lifestyles and emergence of pathogens.</title>
        <authorList>
            <person name="Haridas S."/>
            <person name="Albert R."/>
            <person name="Binder M."/>
            <person name="Bloem J."/>
            <person name="Labutti K."/>
            <person name="Salamov A."/>
            <person name="Andreopoulos B."/>
            <person name="Baker S."/>
            <person name="Barry K."/>
            <person name="Bills G."/>
            <person name="Bluhm B."/>
            <person name="Cannon C."/>
            <person name="Castanera R."/>
            <person name="Culley D."/>
            <person name="Daum C."/>
            <person name="Ezra D."/>
            <person name="Gonzalez J."/>
            <person name="Henrissat B."/>
            <person name="Kuo A."/>
            <person name="Liang C."/>
            <person name="Lipzen A."/>
            <person name="Lutzoni F."/>
            <person name="Magnuson J."/>
            <person name="Mondo S."/>
            <person name="Nolan M."/>
            <person name="Ohm R."/>
            <person name="Pangilinan J."/>
            <person name="Park H.-J."/>
            <person name="Ramirez L."/>
            <person name="Alfaro M."/>
            <person name="Sun H."/>
            <person name="Tritt A."/>
            <person name="Yoshinaga Y."/>
            <person name="Zwiers L.-H."/>
            <person name="Turgeon B."/>
            <person name="Goodwin S."/>
            <person name="Spatafora J."/>
            <person name="Crous P."/>
            <person name="Grigoriev I."/>
        </authorList>
    </citation>
    <scope>NUCLEOTIDE SEQUENCE</scope>
    <source>
        <strain evidence="3">CBS 260.36</strain>
    </source>
</reference>
<comment type="caution">
    <text evidence="3">The sequence shown here is derived from an EMBL/GenBank/DDBJ whole genome shotgun (WGS) entry which is preliminary data.</text>
</comment>
<gene>
    <name evidence="3" type="ORF">K461DRAFT_295340</name>
</gene>
<evidence type="ECO:0000256" key="1">
    <source>
        <dbReference type="SAM" id="MobiDB-lite"/>
    </source>
</evidence>
<proteinExistence type="predicted"/>
<evidence type="ECO:0000256" key="2">
    <source>
        <dbReference type="SAM" id="SignalP"/>
    </source>
</evidence>